<keyword evidence="7" id="KW-0175">Coiled coil</keyword>
<feature type="transmembrane region" description="Helical" evidence="8">
    <location>
        <begin position="249"/>
        <end position="272"/>
    </location>
</feature>
<feature type="transmembrane region" description="Helical" evidence="8">
    <location>
        <begin position="364"/>
        <end position="384"/>
    </location>
</feature>
<reference evidence="9" key="2">
    <citation type="submission" date="2013-03" db="EMBL/GenBank/DDBJ databases">
        <title>The Genome Sequence of Oribacterium sp. ACB1.</title>
        <authorList>
            <consortium name="The Broad Institute Genomics Platform"/>
            <consortium name="The Broad Institute Genome Sequencing Center for Infectious Disease"/>
            <person name="Earl A."/>
            <person name="Ward D."/>
            <person name="Feldgarden M."/>
            <person name="Gevers D."/>
            <person name="Sizova M."/>
            <person name="Hazen A."/>
            <person name="Epstein S."/>
            <person name="Walker B."/>
            <person name="Young S."/>
            <person name="Zeng Q."/>
            <person name="Gargeya S."/>
            <person name="Fitzgerald M."/>
            <person name="Haas B."/>
            <person name="Abouelleil A."/>
            <person name="Allen A.W."/>
            <person name="Alvarado L."/>
            <person name="Arachchi H.M."/>
            <person name="Berlin A.M."/>
            <person name="Chapman S.B."/>
            <person name="Gainer-Dewar J."/>
            <person name="Goldberg J."/>
            <person name="Griggs A."/>
            <person name="Gujja S."/>
            <person name="Hansen M."/>
            <person name="Howarth C."/>
            <person name="Imamovic A."/>
            <person name="Ireland A."/>
            <person name="Larimer J."/>
            <person name="McCowan C."/>
            <person name="Murphy C."/>
            <person name="Pearson M."/>
            <person name="Poon T.W."/>
            <person name="Priest M."/>
            <person name="Roberts A."/>
            <person name="Saif S."/>
            <person name="Shea T."/>
            <person name="Sisk P."/>
            <person name="Sykes S."/>
            <person name="Wortman J."/>
            <person name="Nusbaum C."/>
            <person name="Birren B."/>
        </authorList>
    </citation>
    <scope>NUCLEOTIDE SEQUENCE [LARGE SCALE GENOMIC DNA]</scope>
    <source>
        <strain evidence="9">ACB1</strain>
    </source>
</reference>
<evidence type="ECO:0000256" key="8">
    <source>
        <dbReference type="SAM" id="Phobius"/>
    </source>
</evidence>
<feature type="transmembrane region" description="Helical" evidence="8">
    <location>
        <begin position="278"/>
        <end position="298"/>
    </location>
</feature>
<evidence type="ECO:0000256" key="4">
    <source>
        <dbReference type="ARBA" id="ARBA00022692"/>
    </source>
</evidence>
<keyword evidence="4 8" id="KW-0812">Transmembrane</keyword>
<dbReference type="EMBL" id="AFZC02000003">
    <property type="protein sequence ID" value="EHL12740.1"/>
    <property type="molecule type" value="Genomic_DNA"/>
</dbReference>
<keyword evidence="3" id="KW-1003">Cell membrane</keyword>
<keyword evidence="10" id="KW-1185">Reference proteome</keyword>
<evidence type="ECO:0000256" key="3">
    <source>
        <dbReference type="ARBA" id="ARBA00022475"/>
    </source>
</evidence>
<feature type="transmembrane region" description="Helical" evidence="8">
    <location>
        <begin position="444"/>
        <end position="460"/>
    </location>
</feature>
<dbReference type="PATRIC" id="fig|796943.3.peg.683"/>
<dbReference type="HOGENOM" id="CLU_012893_5_0_9"/>
<dbReference type="STRING" id="796943.HMPREF9625_00294"/>
<dbReference type="GO" id="GO:0015297">
    <property type="term" value="F:antiporter activity"/>
    <property type="evidence" value="ECO:0007669"/>
    <property type="project" value="InterPro"/>
</dbReference>
<evidence type="ECO:0000313" key="9">
    <source>
        <dbReference type="EMBL" id="EHL12740.1"/>
    </source>
</evidence>
<feature type="transmembrane region" description="Helical" evidence="8">
    <location>
        <begin position="481"/>
        <end position="500"/>
    </location>
</feature>
<dbReference type="Pfam" id="PF01554">
    <property type="entry name" value="MatE"/>
    <property type="match status" value="2"/>
</dbReference>
<dbReference type="AlphaFoldDB" id="G9WLT5"/>
<dbReference type="RefSeq" id="WP_009534163.1">
    <property type="nucleotide sequence ID" value="NZ_KE148312.1"/>
</dbReference>
<name>G9WLT5_9FIRM</name>
<feature type="coiled-coil region" evidence="7">
    <location>
        <begin position="16"/>
        <end position="60"/>
    </location>
</feature>
<evidence type="ECO:0000256" key="1">
    <source>
        <dbReference type="ARBA" id="ARBA00004651"/>
    </source>
</evidence>
<dbReference type="Proteomes" id="UP000018461">
    <property type="component" value="Unassembled WGS sequence"/>
</dbReference>
<keyword evidence="2" id="KW-0813">Transport</keyword>
<evidence type="ECO:0000256" key="2">
    <source>
        <dbReference type="ARBA" id="ARBA00022448"/>
    </source>
</evidence>
<dbReference type="CDD" id="cd13138">
    <property type="entry name" value="MATE_yoeA_like"/>
    <property type="match status" value="1"/>
</dbReference>
<sequence>MKEVREEKIKAVKVIEQEVKEKVEKEAEQKVEQEVEQKVEKEVEQKVEKEVKEKVEQEVEQVVKQIIKKDVKTKVKVEAKEDKTKTVMLDLSKGDPMKLILRFALPMLLGTLFQQFYSMVDTIIVGKLLGLNALAGVGSTGAISFMINGFVIGCCAGFAIPVAQKFGAKQEDKLRKYVGNILWLNLIIAGIMTVIIGFLTNAILRGMNTPEETFSYAYDYIFIIFLGIPTTFLYNMTSSIIRSLGDSKTPVLFLVFAAVLNIILDFVSIYFLGFGVDGPAYATVISQLLSGLLCLVFMQKKFPILHLKKGDLRWERHYYKRLLFMGIPMGLQYSITAIGSVVLQTAVNGLGASPMAAIAAGQRISGFCCCVFDALGATMATYAGQNAGAGEYHRIKKGVWEATKLGAFYAILICVILIFAGGEIPKIFIDAKETEVLTMTRQFLIYNSLFYIPLTIVNVWRFSIQGMGFSGFAMLAGVSEMIARSLVAFVFIPIFGYVAACFASPLAWLFADSFLIPAFYQCLKKLKGRTPII</sequence>
<dbReference type="GO" id="GO:0005886">
    <property type="term" value="C:plasma membrane"/>
    <property type="evidence" value="ECO:0007669"/>
    <property type="project" value="UniProtKB-SubCell"/>
</dbReference>
<evidence type="ECO:0000256" key="7">
    <source>
        <dbReference type="SAM" id="Coils"/>
    </source>
</evidence>
<dbReference type="NCBIfam" id="TIGR00797">
    <property type="entry name" value="matE"/>
    <property type="match status" value="1"/>
</dbReference>
<comment type="subcellular location">
    <subcellularLocation>
        <location evidence="1">Cell membrane</location>
        <topology evidence="1">Multi-pass membrane protein</topology>
    </subcellularLocation>
</comment>
<feature type="transmembrane region" description="Helical" evidence="8">
    <location>
        <begin position="322"/>
        <end position="344"/>
    </location>
</feature>
<dbReference type="PANTHER" id="PTHR43549:SF3">
    <property type="entry name" value="MULTIDRUG RESISTANCE PROTEIN YPNP-RELATED"/>
    <property type="match status" value="1"/>
</dbReference>
<evidence type="ECO:0000256" key="5">
    <source>
        <dbReference type="ARBA" id="ARBA00022989"/>
    </source>
</evidence>
<comment type="caution">
    <text evidence="9">The sequence shown here is derived from an EMBL/GenBank/DDBJ whole genome shotgun (WGS) entry which is preliminary data.</text>
</comment>
<feature type="transmembrane region" description="Helical" evidence="8">
    <location>
        <begin position="99"/>
        <end position="117"/>
    </location>
</feature>
<feature type="transmembrane region" description="Helical" evidence="8">
    <location>
        <begin position="216"/>
        <end position="237"/>
    </location>
</feature>
<gene>
    <name evidence="9" type="ORF">HMPREF9625_00294</name>
</gene>
<dbReference type="GO" id="GO:0042910">
    <property type="term" value="F:xenobiotic transmembrane transporter activity"/>
    <property type="evidence" value="ECO:0007669"/>
    <property type="project" value="InterPro"/>
</dbReference>
<organism evidence="9 10">
    <name type="scientific">Oribacterium parvum ACB1</name>
    <dbReference type="NCBI Taxonomy" id="796943"/>
    <lineage>
        <taxon>Bacteria</taxon>
        <taxon>Bacillati</taxon>
        <taxon>Bacillota</taxon>
        <taxon>Clostridia</taxon>
        <taxon>Lachnospirales</taxon>
        <taxon>Lachnospiraceae</taxon>
        <taxon>Oribacterium</taxon>
    </lineage>
</organism>
<feature type="transmembrane region" description="Helical" evidence="8">
    <location>
        <begin position="137"/>
        <end position="160"/>
    </location>
</feature>
<evidence type="ECO:0000313" key="10">
    <source>
        <dbReference type="Proteomes" id="UP000018461"/>
    </source>
</evidence>
<feature type="transmembrane region" description="Helical" evidence="8">
    <location>
        <begin position="181"/>
        <end position="204"/>
    </location>
</feature>
<reference evidence="9" key="1">
    <citation type="submission" date="2011-08" db="EMBL/GenBank/DDBJ databases">
        <authorList>
            <consortium name="The Broad Institute Genome Sequencing Platform"/>
            <person name="Earl A."/>
            <person name="Ward D."/>
            <person name="Feldgarden M."/>
            <person name="Gevers D."/>
            <person name="Sizova M."/>
            <person name="Hazen A."/>
            <person name="Epstein S."/>
            <person name="Young S.K."/>
            <person name="Zeng Q."/>
            <person name="Gargeya S."/>
            <person name="Fitzgerald M."/>
            <person name="Haas B."/>
            <person name="Abouelleil A."/>
            <person name="Alvarado L."/>
            <person name="Arachchi H.M."/>
            <person name="Berlin A."/>
            <person name="Brown A."/>
            <person name="Chapman S.B."/>
            <person name="Chen Z."/>
            <person name="Dunbar C."/>
            <person name="Freedman E."/>
            <person name="Gearin G."/>
            <person name="Gellesch M."/>
            <person name="Goldberg J."/>
            <person name="Griggs A."/>
            <person name="Gujja S."/>
            <person name="Heiman D."/>
            <person name="Howarth C."/>
            <person name="Larson L."/>
            <person name="Lui A."/>
            <person name="MacDonald P.J.P."/>
            <person name="Montmayeur A."/>
            <person name="Murphy C."/>
            <person name="Neiman D."/>
            <person name="Pearson M."/>
            <person name="Priest M."/>
            <person name="Roberts A."/>
            <person name="Saif S."/>
            <person name="Shea T."/>
            <person name="Shenoy N."/>
            <person name="Sisk P."/>
            <person name="Stolte C."/>
            <person name="Sykes S."/>
            <person name="Wortman J."/>
            <person name="Nusbaum C."/>
            <person name="Birren B."/>
        </authorList>
    </citation>
    <scope>NUCLEOTIDE SEQUENCE</scope>
    <source>
        <strain evidence="9">ACB1</strain>
    </source>
</reference>
<feature type="transmembrane region" description="Helical" evidence="8">
    <location>
        <begin position="405"/>
        <end position="424"/>
    </location>
</feature>
<keyword evidence="6 8" id="KW-0472">Membrane</keyword>
<dbReference type="InterPro" id="IPR002528">
    <property type="entry name" value="MATE_fam"/>
</dbReference>
<proteinExistence type="predicted"/>
<dbReference type="InterPro" id="IPR052031">
    <property type="entry name" value="Membrane_Transporter-Flippase"/>
</dbReference>
<accession>G9WLT5</accession>
<evidence type="ECO:0000256" key="6">
    <source>
        <dbReference type="ARBA" id="ARBA00023136"/>
    </source>
</evidence>
<dbReference type="PANTHER" id="PTHR43549">
    <property type="entry name" value="MULTIDRUG RESISTANCE PROTEIN YPNP-RELATED"/>
    <property type="match status" value="1"/>
</dbReference>
<keyword evidence="5 8" id="KW-1133">Transmembrane helix</keyword>
<protein>
    <submittedName>
        <fullName evidence="9">MATE efflux family protein</fullName>
    </submittedName>
</protein>